<proteinExistence type="predicted"/>
<comment type="caution">
    <text evidence="1">The sequence shown here is derived from an EMBL/GenBank/DDBJ whole genome shotgun (WGS) entry which is preliminary data.</text>
</comment>
<dbReference type="RefSeq" id="WP_290206732.1">
    <property type="nucleotide sequence ID" value="NZ_JASDDK010000003.1"/>
</dbReference>
<organism evidence="1 2">
    <name type="scientific">Winogradskyella bathintestinalis</name>
    <dbReference type="NCBI Taxonomy" id="3035208"/>
    <lineage>
        <taxon>Bacteria</taxon>
        <taxon>Pseudomonadati</taxon>
        <taxon>Bacteroidota</taxon>
        <taxon>Flavobacteriia</taxon>
        <taxon>Flavobacteriales</taxon>
        <taxon>Flavobacteriaceae</taxon>
        <taxon>Winogradskyella</taxon>
    </lineage>
</organism>
<reference evidence="1 2" key="1">
    <citation type="journal article" date="2023" name="Int. J. Syst. Evol. Microbiol.">
        <title>Winogradskyella bathintestinalis sp. nov., isolated from the intestine of the deep-sea loosejaw dragonfish, Malacosteus niger.</title>
        <authorList>
            <person name="Uniacke-Lowe S."/>
            <person name="Johnson C.N."/>
            <person name="Stanton C."/>
            <person name="Hill C."/>
            <person name="Ross P."/>
        </authorList>
    </citation>
    <scope>NUCLEOTIDE SEQUENCE [LARGE SCALE GENOMIC DNA]</scope>
    <source>
        <strain evidence="1 2">APC 3343</strain>
    </source>
</reference>
<evidence type="ECO:0008006" key="3">
    <source>
        <dbReference type="Google" id="ProtNLM"/>
    </source>
</evidence>
<keyword evidence="2" id="KW-1185">Reference proteome</keyword>
<dbReference type="PROSITE" id="PS51257">
    <property type="entry name" value="PROKAR_LIPOPROTEIN"/>
    <property type="match status" value="1"/>
</dbReference>
<dbReference type="EMBL" id="JASDDK010000003">
    <property type="protein sequence ID" value="MDN3493078.1"/>
    <property type="molecule type" value="Genomic_DNA"/>
</dbReference>
<evidence type="ECO:0000313" key="2">
    <source>
        <dbReference type="Proteomes" id="UP001231197"/>
    </source>
</evidence>
<gene>
    <name evidence="1" type="ORF">QMA06_10110</name>
</gene>
<evidence type="ECO:0000313" key="1">
    <source>
        <dbReference type="EMBL" id="MDN3493078.1"/>
    </source>
</evidence>
<protein>
    <recommendedName>
        <fullName evidence="3">SprT-like domain-containing protein</fullName>
    </recommendedName>
</protein>
<accession>A0ABT7ZVR6</accession>
<sequence length="205" mass="23605">MNYYSKLLVFVLVIQSCAITKGSENTNVVEAVKMQQAVLDDDLFYKIIKEMDYENSIDWSNGRLDYVNPEELSNYSNNGSWLIDQYKTVGVYNIDEVFLWSKWNPFSSTTAVTNKCIKSTKLNKHNLDRTKYSILNTLIHERVHSFCVIHPSQQSKGQECDPSYIVGDLAQMLALYRDGKDLSAFENELCDGLRSKLLKYNILTK</sequence>
<dbReference type="Proteomes" id="UP001231197">
    <property type="component" value="Unassembled WGS sequence"/>
</dbReference>
<name>A0ABT7ZVR6_9FLAO</name>